<keyword evidence="2" id="KW-1185">Reference proteome</keyword>
<protein>
    <submittedName>
        <fullName evidence="1">Uncharacterized protein</fullName>
    </submittedName>
</protein>
<feature type="non-terminal residue" evidence="1">
    <location>
        <position position="1"/>
    </location>
</feature>
<sequence length="177" mass="19499">MTTKESPPPAASAPVMTSCRRKKSEDATFLQDEKLAMSAAGGLCTSSGPVIGERNLTIFDVLDILHKDFIMLLHLLCSLATNSPGNIMPTIRGTEGRGKWGHARWPIKIANEKNFKGFVSLSTTKAGVEETCIIVSYFPIIKFSYAAYFELINASNFFMLLMMADGMKEKDKSHDNL</sequence>
<dbReference type="PROSITE" id="PS51257">
    <property type="entry name" value="PROKAR_LIPOPROTEIN"/>
    <property type="match status" value="1"/>
</dbReference>
<evidence type="ECO:0000313" key="1">
    <source>
        <dbReference type="EMBL" id="KVG18461.1"/>
    </source>
</evidence>
<dbReference type="AlphaFoldDB" id="A0A103NTU9"/>
<name>A0A103NTU9_CYNCS</name>
<reference evidence="1 2" key="1">
    <citation type="journal article" date="2016" name="Sci. Rep.">
        <title>The genome sequence of the outbreeding globe artichoke constructed de novo incorporating a phase-aware low-pass sequencing strategy of F1 progeny.</title>
        <authorList>
            <person name="Scaglione D."/>
            <person name="Reyes-Chin-Wo S."/>
            <person name="Acquadro A."/>
            <person name="Froenicke L."/>
            <person name="Portis E."/>
            <person name="Beitel C."/>
            <person name="Tirone M."/>
            <person name="Mauro R."/>
            <person name="Lo Monaco A."/>
            <person name="Mauromicale G."/>
            <person name="Faccioli P."/>
            <person name="Cattivelli L."/>
            <person name="Rieseberg L."/>
            <person name="Michelmore R."/>
            <person name="Lanteri S."/>
        </authorList>
    </citation>
    <scope>NUCLEOTIDE SEQUENCE [LARGE SCALE GENOMIC DNA]</scope>
    <source>
        <strain evidence="1">2C</strain>
    </source>
</reference>
<comment type="caution">
    <text evidence="1">The sequence shown here is derived from an EMBL/GenBank/DDBJ whole genome shotgun (WGS) entry which is preliminary data.</text>
</comment>
<dbReference type="Gramene" id="KVG18461">
    <property type="protein sequence ID" value="KVG18461"/>
    <property type="gene ID" value="Ccrd_026539"/>
</dbReference>
<gene>
    <name evidence="1" type="ORF">Ccrd_026539</name>
</gene>
<accession>A0A103NTU9</accession>
<proteinExistence type="predicted"/>
<dbReference type="EMBL" id="LEKV01008497">
    <property type="protein sequence ID" value="KVG18461.1"/>
    <property type="molecule type" value="Genomic_DNA"/>
</dbReference>
<organism evidence="1 2">
    <name type="scientific">Cynara cardunculus var. scolymus</name>
    <name type="common">Globe artichoke</name>
    <name type="synonym">Cynara scolymus</name>
    <dbReference type="NCBI Taxonomy" id="59895"/>
    <lineage>
        <taxon>Eukaryota</taxon>
        <taxon>Viridiplantae</taxon>
        <taxon>Streptophyta</taxon>
        <taxon>Embryophyta</taxon>
        <taxon>Tracheophyta</taxon>
        <taxon>Spermatophyta</taxon>
        <taxon>Magnoliopsida</taxon>
        <taxon>eudicotyledons</taxon>
        <taxon>Gunneridae</taxon>
        <taxon>Pentapetalae</taxon>
        <taxon>asterids</taxon>
        <taxon>campanulids</taxon>
        <taxon>Asterales</taxon>
        <taxon>Asteraceae</taxon>
        <taxon>Carduoideae</taxon>
        <taxon>Cardueae</taxon>
        <taxon>Carduinae</taxon>
        <taxon>Cynara</taxon>
    </lineage>
</organism>
<evidence type="ECO:0000313" key="2">
    <source>
        <dbReference type="Proteomes" id="UP000243975"/>
    </source>
</evidence>
<dbReference type="Proteomes" id="UP000243975">
    <property type="component" value="Unassembled WGS sequence"/>
</dbReference>